<evidence type="ECO:0000256" key="7">
    <source>
        <dbReference type="ARBA" id="ARBA00022840"/>
    </source>
</evidence>
<dbReference type="Gene3D" id="3.40.50.300">
    <property type="entry name" value="P-loop containing nucleotide triphosphate hydrolases"/>
    <property type="match status" value="1"/>
</dbReference>
<dbReference type="GO" id="GO:0016301">
    <property type="term" value="F:kinase activity"/>
    <property type="evidence" value="ECO:0007669"/>
    <property type="project" value="UniProtKB-KW"/>
</dbReference>
<keyword evidence="6 8" id="KW-0418">Kinase</keyword>
<dbReference type="PANTHER" id="PTHR11441:SF0">
    <property type="entry name" value="THYMIDINE KINASE, CYTOSOLIC"/>
    <property type="match status" value="1"/>
</dbReference>
<feature type="binding site" evidence="8">
    <location>
        <begin position="15"/>
        <end position="22"/>
    </location>
    <ligand>
        <name>ATP</name>
        <dbReference type="ChEBI" id="CHEBI:30616"/>
    </ligand>
</feature>
<dbReference type="Pfam" id="PF00265">
    <property type="entry name" value="TK"/>
    <property type="match status" value="1"/>
</dbReference>
<evidence type="ECO:0000256" key="1">
    <source>
        <dbReference type="ARBA" id="ARBA00007587"/>
    </source>
</evidence>
<dbReference type="SUPFAM" id="SSF57716">
    <property type="entry name" value="Glucocorticoid receptor-like (DNA-binding domain)"/>
    <property type="match status" value="1"/>
</dbReference>
<dbReference type="InterPro" id="IPR001267">
    <property type="entry name" value="Thymidine_kinase"/>
</dbReference>
<gene>
    <name evidence="8" type="primary">tdk</name>
    <name evidence="11" type="ORF">GCM10023216_29330</name>
</gene>
<protein>
    <recommendedName>
        <fullName evidence="2 8">Thymidine kinase</fullName>
        <ecNumber evidence="2 8">2.7.1.21</ecNumber>
    </recommendedName>
</protein>
<comment type="catalytic activity">
    <reaction evidence="8 9">
        <text>thymidine + ATP = dTMP + ADP + H(+)</text>
        <dbReference type="Rhea" id="RHEA:19129"/>
        <dbReference type="ChEBI" id="CHEBI:15378"/>
        <dbReference type="ChEBI" id="CHEBI:17748"/>
        <dbReference type="ChEBI" id="CHEBI:30616"/>
        <dbReference type="ChEBI" id="CHEBI:63528"/>
        <dbReference type="ChEBI" id="CHEBI:456216"/>
        <dbReference type="EC" id="2.7.1.21"/>
    </reaction>
</comment>
<evidence type="ECO:0000256" key="6">
    <source>
        <dbReference type="ARBA" id="ARBA00022777"/>
    </source>
</evidence>
<feature type="active site" description="Proton acceptor" evidence="8">
    <location>
        <position position="89"/>
    </location>
</feature>
<keyword evidence="8" id="KW-0862">Zinc</keyword>
<comment type="caution">
    <text evidence="11">The sequence shown here is derived from an EMBL/GenBank/DDBJ whole genome shotgun (WGS) entry which is preliminary data.</text>
</comment>
<evidence type="ECO:0000256" key="2">
    <source>
        <dbReference type="ARBA" id="ARBA00012118"/>
    </source>
</evidence>
<evidence type="ECO:0000256" key="5">
    <source>
        <dbReference type="ARBA" id="ARBA00022741"/>
    </source>
</evidence>
<comment type="subcellular location">
    <subcellularLocation>
        <location evidence="8">Cytoplasm</location>
    </subcellularLocation>
</comment>
<feature type="binding site" evidence="8">
    <location>
        <position position="145"/>
    </location>
    <ligand>
        <name>Zn(2+)</name>
        <dbReference type="ChEBI" id="CHEBI:29105"/>
    </ligand>
</feature>
<evidence type="ECO:0000256" key="4">
    <source>
        <dbReference type="ARBA" id="ARBA00022679"/>
    </source>
</evidence>
<reference evidence="12" key="1">
    <citation type="journal article" date="2019" name="Int. J. Syst. Evol. Microbiol.">
        <title>The Global Catalogue of Microorganisms (GCM) 10K type strain sequencing project: providing services to taxonomists for standard genome sequencing and annotation.</title>
        <authorList>
            <consortium name="The Broad Institute Genomics Platform"/>
            <consortium name="The Broad Institute Genome Sequencing Center for Infectious Disease"/>
            <person name="Wu L."/>
            <person name="Ma J."/>
        </authorList>
    </citation>
    <scope>NUCLEOTIDE SEQUENCE [LARGE SCALE GENOMIC DNA]</scope>
    <source>
        <strain evidence="12">JCM 18063</strain>
    </source>
</reference>
<dbReference type="HAMAP" id="MF_00124">
    <property type="entry name" value="Thymidine_kinase"/>
    <property type="match status" value="1"/>
</dbReference>
<evidence type="ECO:0000313" key="11">
    <source>
        <dbReference type="EMBL" id="GAA4734778.1"/>
    </source>
</evidence>
<evidence type="ECO:0000313" key="12">
    <source>
        <dbReference type="Proteomes" id="UP001500956"/>
    </source>
</evidence>
<accession>A0ABP8YPP6</accession>
<organism evidence="11 12">
    <name type="scientific">Isoptericola chiayiensis</name>
    <dbReference type="NCBI Taxonomy" id="579446"/>
    <lineage>
        <taxon>Bacteria</taxon>
        <taxon>Bacillati</taxon>
        <taxon>Actinomycetota</taxon>
        <taxon>Actinomycetes</taxon>
        <taxon>Micrococcales</taxon>
        <taxon>Promicromonosporaceae</taxon>
        <taxon>Isoptericola</taxon>
    </lineage>
</organism>
<feature type="binding site" evidence="8">
    <location>
        <position position="148"/>
    </location>
    <ligand>
        <name>Zn(2+)</name>
        <dbReference type="ChEBI" id="CHEBI:29105"/>
    </ligand>
</feature>
<dbReference type="EC" id="2.7.1.21" evidence="2 8"/>
<evidence type="ECO:0000256" key="10">
    <source>
        <dbReference type="RuleBase" id="RU004165"/>
    </source>
</evidence>
<dbReference type="PANTHER" id="PTHR11441">
    <property type="entry name" value="THYMIDINE KINASE"/>
    <property type="match status" value="1"/>
</dbReference>
<dbReference type="PIRSF" id="PIRSF035805">
    <property type="entry name" value="TK_cell"/>
    <property type="match status" value="1"/>
</dbReference>
<keyword evidence="7 8" id="KW-0067">ATP-binding</keyword>
<keyword evidence="8" id="KW-0963">Cytoplasm</keyword>
<name>A0ABP8YPP6_9MICO</name>
<comment type="subunit">
    <text evidence="8">Homotetramer.</text>
</comment>
<evidence type="ECO:0000256" key="3">
    <source>
        <dbReference type="ARBA" id="ARBA00022634"/>
    </source>
</evidence>
<sequence>MDAGSAPGRVTVVGGPMFAGKTSELVRRVERARIAGLEVLVVAHEVDTRSGPGRLVTHSGLEVASRAVGAATEIPGLVVPGTRMVAVDEAQFFGADLVAVVQRLADDGVDVVVAGLTVTFDGRPFSPVPELMALAEHVVRLTAVCSVCGREAAYHVRTPGGGRSGDALNAMSAHVGGAEAYQARCRRHRVVDGPGSDAGQSSTSGTKL</sequence>
<dbReference type="InterPro" id="IPR027417">
    <property type="entry name" value="P-loop_NTPase"/>
</dbReference>
<dbReference type="NCBIfam" id="NF003296">
    <property type="entry name" value="PRK04296.1-1"/>
    <property type="match status" value="1"/>
</dbReference>
<dbReference type="Proteomes" id="UP001500956">
    <property type="component" value="Unassembled WGS sequence"/>
</dbReference>
<dbReference type="SUPFAM" id="SSF52540">
    <property type="entry name" value="P-loop containing nucleoside triphosphate hydrolases"/>
    <property type="match status" value="1"/>
</dbReference>
<dbReference type="Gene3D" id="3.30.60.20">
    <property type="match status" value="1"/>
</dbReference>
<evidence type="ECO:0000256" key="9">
    <source>
        <dbReference type="RuleBase" id="RU000544"/>
    </source>
</evidence>
<keyword evidence="12" id="KW-1185">Reference proteome</keyword>
<keyword evidence="8" id="KW-0479">Metal-binding</keyword>
<dbReference type="EMBL" id="BAABID010000017">
    <property type="protein sequence ID" value="GAA4734778.1"/>
    <property type="molecule type" value="Genomic_DNA"/>
</dbReference>
<keyword evidence="5 8" id="KW-0547">Nucleotide-binding</keyword>
<feature type="binding site" evidence="8">
    <location>
        <begin position="88"/>
        <end position="91"/>
    </location>
    <ligand>
        <name>ATP</name>
        <dbReference type="ChEBI" id="CHEBI:30616"/>
    </ligand>
</feature>
<evidence type="ECO:0000256" key="8">
    <source>
        <dbReference type="HAMAP-Rule" id="MF_00124"/>
    </source>
</evidence>
<proteinExistence type="inferred from homology"/>
<feature type="binding site" evidence="8">
    <location>
        <position position="185"/>
    </location>
    <ligand>
        <name>Zn(2+)</name>
        <dbReference type="ChEBI" id="CHEBI:29105"/>
    </ligand>
</feature>
<dbReference type="RefSeq" id="WP_172153138.1">
    <property type="nucleotide sequence ID" value="NZ_BAABID010000017.1"/>
</dbReference>
<feature type="binding site" evidence="8">
    <location>
        <position position="188"/>
    </location>
    <ligand>
        <name>Zn(2+)</name>
        <dbReference type="ChEBI" id="CHEBI:29105"/>
    </ligand>
</feature>
<keyword evidence="3 8" id="KW-0237">DNA synthesis</keyword>
<keyword evidence="4 8" id="KW-0808">Transferase</keyword>
<comment type="similarity">
    <text evidence="1 8 10">Belongs to the thymidine kinase family.</text>
</comment>